<keyword evidence="3" id="KW-1185">Reference proteome</keyword>
<keyword evidence="1" id="KW-0812">Transmembrane</keyword>
<evidence type="ECO:0000256" key="1">
    <source>
        <dbReference type="SAM" id="Phobius"/>
    </source>
</evidence>
<keyword evidence="1" id="KW-0472">Membrane</keyword>
<organism evidence="2 3">
    <name type="scientific">Ectothiorhodosinus mongolicus</name>
    <dbReference type="NCBI Taxonomy" id="233100"/>
    <lineage>
        <taxon>Bacteria</taxon>
        <taxon>Pseudomonadati</taxon>
        <taxon>Pseudomonadota</taxon>
        <taxon>Gammaproteobacteria</taxon>
        <taxon>Chromatiales</taxon>
        <taxon>Ectothiorhodospiraceae</taxon>
        <taxon>Ectothiorhodosinus</taxon>
    </lineage>
</organism>
<gene>
    <name evidence="2" type="ORF">SAMN05216526_1061</name>
</gene>
<keyword evidence="1" id="KW-1133">Transmembrane helix</keyword>
<feature type="transmembrane region" description="Helical" evidence="1">
    <location>
        <begin position="201"/>
        <end position="220"/>
    </location>
</feature>
<dbReference type="RefSeq" id="WP_234982806.1">
    <property type="nucleotide sequence ID" value="NZ_CP023018.1"/>
</dbReference>
<feature type="transmembrane region" description="Helical" evidence="1">
    <location>
        <begin position="226"/>
        <end position="245"/>
    </location>
</feature>
<feature type="transmembrane region" description="Helical" evidence="1">
    <location>
        <begin position="77"/>
        <end position="95"/>
    </location>
</feature>
<reference evidence="2 3" key="1">
    <citation type="submission" date="2017-01" db="EMBL/GenBank/DDBJ databases">
        <authorList>
            <person name="Mah S.A."/>
            <person name="Swanson W.J."/>
            <person name="Moy G.W."/>
            <person name="Vacquier V.D."/>
        </authorList>
    </citation>
    <scope>NUCLEOTIDE SEQUENCE [LARGE SCALE GENOMIC DNA]</scope>
    <source>
        <strain evidence="2 3">M9</strain>
    </source>
</reference>
<evidence type="ECO:0000313" key="3">
    <source>
        <dbReference type="Proteomes" id="UP000223759"/>
    </source>
</evidence>
<name>A0A1R3W0K1_9GAMM</name>
<dbReference type="EMBL" id="FTPK01000002">
    <property type="protein sequence ID" value="SIT69342.1"/>
    <property type="molecule type" value="Genomic_DNA"/>
</dbReference>
<proteinExistence type="predicted"/>
<protein>
    <submittedName>
        <fullName evidence="2">Zinc/manganese transport system permease protein</fullName>
    </submittedName>
</protein>
<dbReference type="AlphaFoldDB" id="A0A1R3W0K1"/>
<accession>A0A1R3W0K1</accession>
<evidence type="ECO:0000313" key="2">
    <source>
        <dbReference type="EMBL" id="SIT69342.1"/>
    </source>
</evidence>
<sequence>MAFATGLGMAAVLGLASAGLFLRGSIWQALAVSQWSALGGVFASTLALPILPVALGTAALAIAFLHWKNDAQRWPMLLFLGGIAGVMLLAGNFGQAELAAARWAEGQLYFVTRDLSLVALLVLVASAILFPRLLRQWLLTQAGPDLGKGTRLSLSALLLEASWWTCVIVLGTVTMGLPASLALLLLPAWAATPIARHARGFVLTSLVIAVFSYVLAWFTALYFDQAFAPVLVACLILITAVMHLGRRLNIVPGA</sequence>
<dbReference type="STRING" id="233100.SAMN05216526_1061"/>
<feature type="transmembrane region" description="Helical" evidence="1">
    <location>
        <begin position="41"/>
        <end position="65"/>
    </location>
</feature>
<dbReference type="Proteomes" id="UP000223759">
    <property type="component" value="Unassembled WGS sequence"/>
</dbReference>
<feature type="transmembrane region" description="Helical" evidence="1">
    <location>
        <begin position="115"/>
        <end position="134"/>
    </location>
</feature>